<dbReference type="EMBL" id="HG739206">
    <property type="protein sequence ID" value="CDP16357.1"/>
    <property type="molecule type" value="Genomic_DNA"/>
</dbReference>
<name>A0A068V731_COFCA</name>
<dbReference type="InParanoid" id="A0A068V731"/>
<dbReference type="STRING" id="49390.A0A068V731"/>
<dbReference type="SUPFAM" id="SSF53474">
    <property type="entry name" value="alpha/beta-Hydrolases"/>
    <property type="match status" value="1"/>
</dbReference>
<sequence>MEFDPCSEYYVYSCLNLPKIQEAIHASVTKLHYDWEPCSDVIGHWEDRASTVLPFIKELMESGICVWIYR</sequence>
<keyword evidence="3" id="KW-1185">Reference proteome</keyword>
<dbReference type="PhylomeDB" id="A0A068V731"/>
<dbReference type="OMA" id="MESGICV"/>
<dbReference type="Proteomes" id="UP000295252">
    <property type="component" value="Chromosome IV"/>
</dbReference>
<dbReference type="OrthoDB" id="911031at2759"/>
<dbReference type="GO" id="GO:0006508">
    <property type="term" value="P:proteolysis"/>
    <property type="evidence" value="ECO:0007669"/>
    <property type="project" value="InterPro"/>
</dbReference>
<reference evidence="3" key="1">
    <citation type="journal article" date="2014" name="Science">
        <title>The coffee genome provides insight into the convergent evolution of caffeine biosynthesis.</title>
        <authorList>
            <person name="Denoeud F."/>
            <person name="Carretero-Paulet L."/>
            <person name="Dereeper A."/>
            <person name="Droc G."/>
            <person name="Guyot R."/>
            <person name="Pietrella M."/>
            <person name="Zheng C."/>
            <person name="Alberti A."/>
            <person name="Anthony F."/>
            <person name="Aprea G."/>
            <person name="Aury J.M."/>
            <person name="Bento P."/>
            <person name="Bernard M."/>
            <person name="Bocs S."/>
            <person name="Campa C."/>
            <person name="Cenci A."/>
            <person name="Combes M.C."/>
            <person name="Crouzillat D."/>
            <person name="Da Silva C."/>
            <person name="Daddiego L."/>
            <person name="De Bellis F."/>
            <person name="Dussert S."/>
            <person name="Garsmeur O."/>
            <person name="Gayraud T."/>
            <person name="Guignon V."/>
            <person name="Jahn K."/>
            <person name="Jamilloux V."/>
            <person name="Joet T."/>
            <person name="Labadie K."/>
            <person name="Lan T."/>
            <person name="Leclercq J."/>
            <person name="Lepelley M."/>
            <person name="Leroy T."/>
            <person name="Li L.T."/>
            <person name="Librado P."/>
            <person name="Lopez L."/>
            <person name="Munoz A."/>
            <person name="Noel B."/>
            <person name="Pallavicini A."/>
            <person name="Perrotta G."/>
            <person name="Poncet V."/>
            <person name="Pot D."/>
            <person name="Priyono X."/>
            <person name="Rigoreau M."/>
            <person name="Rouard M."/>
            <person name="Rozas J."/>
            <person name="Tranchant-Dubreuil C."/>
            <person name="VanBuren R."/>
            <person name="Zhang Q."/>
            <person name="Andrade A.C."/>
            <person name="Argout X."/>
            <person name="Bertrand B."/>
            <person name="de Kochko A."/>
            <person name="Graziosi G."/>
            <person name="Henry R.J."/>
            <person name="Jayarama X."/>
            <person name="Ming R."/>
            <person name="Nagai C."/>
            <person name="Rounsley S."/>
            <person name="Sankoff D."/>
            <person name="Giuliano G."/>
            <person name="Albert V.A."/>
            <person name="Wincker P."/>
            <person name="Lashermes P."/>
        </authorList>
    </citation>
    <scope>NUCLEOTIDE SEQUENCE [LARGE SCALE GENOMIC DNA]</scope>
    <source>
        <strain evidence="3">cv. DH200-94</strain>
    </source>
</reference>
<dbReference type="Gene3D" id="6.10.250.940">
    <property type="match status" value="1"/>
</dbReference>
<evidence type="ECO:0000313" key="3">
    <source>
        <dbReference type="Proteomes" id="UP000295252"/>
    </source>
</evidence>
<dbReference type="InterPro" id="IPR029058">
    <property type="entry name" value="AB_hydrolase_fold"/>
</dbReference>
<gene>
    <name evidence="2" type="ORF">GSCOC_T00018188001</name>
</gene>
<comment type="similarity">
    <text evidence="1">Belongs to the peptidase S10 family.</text>
</comment>
<dbReference type="Gramene" id="CDP16357">
    <property type="protein sequence ID" value="CDP16357"/>
    <property type="gene ID" value="GSCOC_T00018188001"/>
</dbReference>
<organism evidence="2 3">
    <name type="scientific">Coffea canephora</name>
    <name type="common">Robusta coffee</name>
    <dbReference type="NCBI Taxonomy" id="49390"/>
    <lineage>
        <taxon>Eukaryota</taxon>
        <taxon>Viridiplantae</taxon>
        <taxon>Streptophyta</taxon>
        <taxon>Embryophyta</taxon>
        <taxon>Tracheophyta</taxon>
        <taxon>Spermatophyta</taxon>
        <taxon>Magnoliopsida</taxon>
        <taxon>eudicotyledons</taxon>
        <taxon>Gunneridae</taxon>
        <taxon>Pentapetalae</taxon>
        <taxon>asterids</taxon>
        <taxon>lamiids</taxon>
        <taxon>Gentianales</taxon>
        <taxon>Rubiaceae</taxon>
        <taxon>Ixoroideae</taxon>
        <taxon>Gardenieae complex</taxon>
        <taxon>Bertiereae - Coffeeae clade</taxon>
        <taxon>Coffeeae</taxon>
        <taxon>Coffea</taxon>
    </lineage>
</organism>
<evidence type="ECO:0000256" key="1">
    <source>
        <dbReference type="ARBA" id="ARBA00009431"/>
    </source>
</evidence>
<evidence type="ECO:0000313" key="2">
    <source>
        <dbReference type="EMBL" id="CDP16357.1"/>
    </source>
</evidence>
<dbReference type="Pfam" id="PF00450">
    <property type="entry name" value="Peptidase_S10"/>
    <property type="match status" value="1"/>
</dbReference>
<dbReference type="InterPro" id="IPR001563">
    <property type="entry name" value="Peptidase_S10"/>
</dbReference>
<dbReference type="AlphaFoldDB" id="A0A068V731"/>
<proteinExistence type="inferred from homology"/>
<protein>
    <submittedName>
        <fullName evidence="2">Uncharacterized protein</fullName>
    </submittedName>
</protein>
<accession>A0A068V731</accession>
<dbReference type="GO" id="GO:0004185">
    <property type="term" value="F:serine-type carboxypeptidase activity"/>
    <property type="evidence" value="ECO:0007669"/>
    <property type="project" value="InterPro"/>
</dbReference>